<dbReference type="PANTHER" id="PTHR30329:SF21">
    <property type="entry name" value="LIPOPROTEIN YIAD-RELATED"/>
    <property type="match status" value="1"/>
</dbReference>
<dbReference type="InterPro" id="IPR006664">
    <property type="entry name" value="OMP_bac"/>
</dbReference>
<dbReference type="InterPro" id="IPR036737">
    <property type="entry name" value="OmpA-like_sf"/>
</dbReference>
<evidence type="ECO:0000256" key="3">
    <source>
        <dbReference type="ARBA" id="ARBA00023237"/>
    </source>
</evidence>
<evidence type="ECO:0000256" key="2">
    <source>
        <dbReference type="ARBA" id="ARBA00023136"/>
    </source>
</evidence>
<dbReference type="Gene3D" id="3.30.1330.60">
    <property type="entry name" value="OmpA-like domain"/>
    <property type="match status" value="1"/>
</dbReference>
<feature type="signal peptide" evidence="5">
    <location>
        <begin position="1"/>
        <end position="23"/>
    </location>
</feature>
<dbReference type="PROSITE" id="PS51257">
    <property type="entry name" value="PROKAR_LIPOPROTEIN"/>
    <property type="match status" value="1"/>
</dbReference>
<dbReference type="PROSITE" id="PS51123">
    <property type="entry name" value="OMPA_2"/>
    <property type="match status" value="1"/>
</dbReference>
<organism evidence="7 8">
    <name type="scientific">Mucilaginibacter glaciei</name>
    <dbReference type="NCBI Taxonomy" id="2772109"/>
    <lineage>
        <taxon>Bacteria</taxon>
        <taxon>Pseudomonadati</taxon>
        <taxon>Bacteroidota</taxon>
        <taxon>Sphingobacteriia</taxon>
        <taxon>Sphingobacteriales</taxon>
        <taxon>Sphingobacteriaceae</taxon>
        <taxon>Mucilaginibacter</taxon>
    </lineage>
</organism>
<feature type="domain" description="OmpA-like" evidence="6">
    <location>
        <begin position="231"/>
        <end position="345"/>
    </location>
</feature>
<keyword evidence="8" id="KW-1185">Reference proteome</keyword>
<dbReference type="SUPFAM" id="SSF103088">
    <property type="entry name" value="OmpA-like"/>
    <property type="match status" value="1"/>
</dbReference>
<dbReference type="PANTHER" id="PTHR30329">
    <property type="entry name" value="STATOR ELEMENT OF FLAGELLAR MOTOR COMPLEX"/>
    <property type="match status" value="1"/>
</dbReference>
<feature type="chain" id="PRO_5036758418" evidence="5">
    <location>
        <begin position="24"/>
        <end position="345"/>
    </location>
</feature>
<evidence type="ECO:0000313" key="8">
    <source>
        <dbReference type="Proteomes" id="UP000619078"/>
    </source>
</evidence>
<comment type="caution">
    <text evidence="7">The sequence shown here is derived from an EMBL/GenBank/DDBJ whole genome shotgun (WGS) entry which is preliminary data.</text>
</comment>
<dbReference type="RefSeq" id="WP_191161029.1">
    <property type="nucleotide sequence ID" value="NZ_JACWMX010000001.1"/>
</dbReference>
<dbReference type="CDD" id="cd07185">
    <property type="entry name" value="OmpA_C-like"/>
    <property type="match status" value="1"/>
</dbReference>
<gene>
    <name evidence="7" type="ORF">IDJ76_04235</name>
</gene>
<reference evidence="7" key="1">
    <citation type="submission" date="2020-09" db="EMBL/GenBank/DDBJ databases">
        <title>Novel species of Mucilaginibacter isolated from a glacier on the Tibetan Plateau.</title>
        <authorList>
            <person name="Liu Q."/>
            <person name="Xin Y.-H."/>
        </authorList>
    </citation>
    <scope>NUCLEOTIDE SEQUENCE</scope>
    <source>
        <strain evidence="7">ZB1P21</strain>
    </source>
</reference>
<dbReference type="PRINTS" id="PR01021">
    <property type="entry name" value="OMPADOMAIN"/>
</dbReference>
<evidence type="ECO:0000256" key="1">
    <source>
        <dbReference type="ARBA" id="ARBA00004442"/>
    </source>
</evidence>
<keyword evidence="3" id="KW-0998">Cell outer membrane</keyword>
<accession>A0A926NPK5</accession>
<comment type="subcellular location">
    <subcellularLocation>
        <location evidence="1">Cell outer membrane</location>
    </subcellularLocation>
</comment>
<dbReference type="InterPro" id="IPR006665">
    <property type="entry name" value="OmpA-like"/>
</dbReference>
<evidence type="ECO:0000256" key="4">
    <source>
        <dbReference type="PROSITE-ProRule" id="PRU00473"/>
    </source>
</evidence>
<dbReference type="Pfam" id="PF00691">
    <property type="entry name" value="OmpA"/>
    <property type="match status" value="1"/>
</dbReference>
<sequence>MKNSFYALLLGSLFLTACGNKSAKNSAVTDSTSVQTNVKDGAQTVSPTATATSDSSEFDINKIPVSTKDIGKFPYLTAPEGYRFNDFTKSDLETLHFGVDSKLLAVEGKTFKSNIYKNDKETPFNVQIVSKAYENAITTLGGVQISSKILPGEIDKIGKGVLEKENHSYGIIGANEFTLNHVNTYVIRTADAEVWIELSFWENGGYINILKKGSAEIPTVSIIKSDVIKNDLDKTGKATVYINFDIDKSTLLPDGIKAVDEITTVLKNDPTLKLSIEGHTDNSGKVENNKTLSTSRATTVLETLVKSGISVSRLKAAGYGSSKPIADNTNEAGKAKNRRVELVKL</sequence>
<dbReference type="EMBL" id="JACWMX010000001">
    <property type="protein sequence ID" value="MBD1392300.1"/>
    <property type="molecule type" value="Genomic_DNA"/>
</dbReference>
<protein>
    <submittedName>
        <fullName evidence="7">OmpA family protein</fullName>
    </submittedName>
</protein>
<dbReference type="Proteomes" id="UP000619078">
    <property type="component" value="Unassembled WGS sequence"/>
</dbReference>
<evidence type="ECO:0000313" key="7">
    <source>
        <dbReference type="EMBL" id="MBD1392300.1"/>
    </source>
</evidence>
<proteinExistence type="predicted"/>
<evidence type="ECO:0000256" key="5">
    <source>
        <dbReference type="SAM" id="SignalP"/>
    </source>
</evidence>
<keyword evidence="2 4" id="KW-0472">Membrane</keyword>
<name>A0A926NPK5_9SPHI</name>
<dbReference type="InterPro" id="IPR050330">
    <property type="entry name" value="Bact_OuterMem_StrucFunc"/>
</dbReference>
<dbReference type="GO" id="GO:0009279">
    <property type="term" value="C:cell outer membrane"/>
    <property type="evidence" value="ECO:0007669"/>
    <property type="project" value="UniProtKB-SubCell"/>
</dbReference>
<evidence type="ECO:0000259" key="6">
    <source>
        <dbReference type="PROSITE" id="PS51123"/>
    </source>
</evidence>
<keyword evidence="5" id="KW-0732">Signal</keyword>
<dbReference type="AlphaFoldDB" id="A0A926NPK5"/>